<dbReference type="Proteomes" id="UP001054945">
    <property type="component" value="Unassembled WGS sequence"/>
</dbReference>
<sequence length="94" mass="10107">MTLSDFHFTGFRTEWNSRERTAELLFGGGVKRRGSPLPPFPGSITSRDASSPFERGIDPGAPGRTIAILHPSLPLSASPFCLPPPCPSREPSTS</sequence>
<feature type="region of interest" description="Disordered" evidence="1">
    <location>
        <begin position="29"/>
        <end position="52"/>
    </location>
</feature>
<evidence type="ECO:0000256" key="1">
    <source>
        <dbReference type="SAM" id="MobiDB-lite"/>
    </source>
</evidence>
<comment type="caution">
    <text evidence="2">The sequence shown here is derived from an EMBL/GenBank/DDBJ whole genome shotgun (WGS) entry which is preliminary data.</text>
</comment>
<gene>
    <name evidence="2" type="ORF">CEXT_401391</name>
</gene>
<accession>A0AAV4PSN1</accession>
<evidence type="ECO:0000313" key="3">
    <source>
        <dbReference type="Proteomes" id="UP001054945"/>
    </source>
</evidence>
<keyword evidence="3" id="KW-1185">Reference proteome</keyword>
<organism evidence="2 3">
    <name type="scientific">Caerostris extrusa</name>
    <name type="common">Bark spider</name>
    <name type="synonym">Caerostris bankana</name>
    <dbReference type="NCBI Taxonomy" id="172846"/>
    <lineage>
        <taxon>Eukaryota</taxon>
        <taxon>Metazoa</taxon>
        <taxon>Ecdysozoa</taxon>
        <taxon>Arthropoda</taxon>
        <taxon>Chelicerata</taxon>
        <taxon>Arachnida</taxon>
        <taxon>Araneae</taxon>
        <taxon>Araneomorphae</taxon>
        <taxon>Entelegynae</taxon>
        <taxon>Araneoidea</taxon>
        <taxon>Araneidae</taxon>
        <taxon>Caerostris</taxon>
    </lineage>
</organism>
<dbReference type="AlphaFoldDB" id="A0AAV4PSN1"/>
<name>A0AAV4PSN1_CAEEX</name>
<proteinExistence type="predicted"/>
<evidence type="ECO:0000313" key="2">
    <source>
        <dbReference type="EMBL" id="GIX99153.1"/>
    </source>
</evidence>
<reference evidence="2 3" key="1">
    <citation type="submission" date="2021-06" db="EMBL/GenBank/DDBJ databases">
        <title>Caerostris extrusa draft genome.</title>
        <authorList>
            <person name="Kono N."/>
            <person name="Arakawa K."/>
        </authorList>
    </citation>
    <scope>NUCLEOTIDE SEQUENCE [LARGE SCALE GENOMIC DNA]</scope>
</reference>
<protein>
    <submittedName>
        <fullName evidence="2">Uncharacterized protein</fullName>
    </submittedName>
</protein>
<dbReference type="EMBL" id="BPLR01005009">
    <property type="protein sequence ID" value="GIX99153.1"/>
    <property type="molecule type" value="Genomic_DNA"/>
</dbReference>